<comment type="caution">
    <text evidence="4">The sequence shown here is derived from an EMBL/GenBank/DDBJ whole genome shotgun (WGS) entry which is preliminary data.</text>
</comment>
<dbReference type="STRING" id="61395.A0A1Y1WF05"/>
<dbReference type="PANTHER" id="PTHR12689">
    <property type="entry name" value="A1 CISTRON SPLICING FACTOR AAR2-RELATED"/>
    <property type="match status" value="1"/>
</dbReference>
<evidence type="ECO:0000259" key="3">
    <source>
        <dbReference type="Pfam" id="PF20981"/>
    </source>
</evidence>
<accession>A0A1Y1WF05</accession>
<dbReference type="OrthoDB" id="201752at2759"/>
<evidence type="ECO:0000259" key="2">
    <source>
        <dbReference type="Pfam" id="PF05282"/>
    </source>
</evidence>
<dbReference type="CDD" id="cd13777">
    <property type="entry name" value="Aar2_N"/>
    <property type="match status" value="1"/>
</dbReference>
<feature type="domain" description="AAR2 C-terminal" evidence="2">
    <location>
        <begin position="193"/>
        <end position="348"/>
    </location>
</feature>
<dbReference type="InterPro" id="IPR033647">
    <property type="entry name" value="Aar2_N"/>
</dbReference>
<dbReference type="PANTHER" id="PTHR12689:SF4">
    <property type="entry name" value="PROTEIN AAR2 HOMOLOG"/>
    <property type="match status" value="1"/>
</dbReference>
<dbReference type="InterPro" id="IPR033648">
    <property type="entry name" value="AAR2_C"/>
</dbReference>
<gene>
    <name evidence="4" type="ORF">DL89DRAFT_282094</name>
</gene>
<dbReference type="InterPro" id="IPR038516">
    <property type="entry name" value="AAR2_N_sf"/>
</dbReference>
<sequence length="373" mass="42192">MDQDTARALFEAGGCLVVLGAPAGMEFGVDLDTWETGPLFKGIKMIPPGIHYVHYSAVNTDSQAGMRSGFFHEFVSKEVVVQKWNPETELMEPVAGAEAERIKMNIRQLDANLGAYPLSTDHDSMYRRWLYLTSSITGAMLARIMPGNHAFTSATGSRYEDEEMALAQKMLARAYPHTPHPALDTDLADRFDFPHINIRRSFPAGATGTELQKYSQDKSWLLRHCLREIWHGEQELLGEFQLAFLIIFVGQNFAGFEHWKRLLHLVLGSREALKDMAADLVVPMLRVFMRQLTDCPRSFVTEVLESDNFVAQILNELVLNAYEMDVGELDQEIGRLRVFLRDRFSWTLMEGPQLQELADAEEGEYAPVVVDMG</sequence>
<dbReference type="InterPro" id="IPR038514">
    <property type="entry name" value="AAR2_C_sf"/>
</dbReference>
<reference evidence="4 5" key="1">
    <citation type="submission" date="2016-07" db="EMBL/GenBank/DDBJ databases">
        <title>Pervasive Adenine N6-methylation of Active Genes in Fungi.</title>
        <authorList>
            <consortium name="DOE Joint Genome Institute"/>
            <person name="Mondo S.J."/>
            <person name="Dannebaum R.O."/>
            <person name="Kuo R.C."/>
            <person name="Labutti K."/>
            <person name="Haridas S."/>
            <person name="Kuo A."/>
            <person name="Salamov A."/>
            <person name="Ahrendt S.R."/>
            <person name="Lipzen A."/>
            <person name="Sullivan W."/>
            <person name="Andreopoulos W.B."/>
            <person name="Clum A."/>
            <person name="Lindquist E."/>
            <person name="Daum C."/>
            <person name="Ramamoorthy G.K."/>
            <person name="Gryganskyi A."/>
            <person name="Culley D."/>
            <person name="Magnuson J.K."/>
            <person name="James T.Y."/>
            <person name="O'Malley M.A."/>
            <person name="Stajich J.E."/>
            <person name="Spatafora J.W."/>
            <person name="Visel A."/>
            <person name="Grigoriev I.V."/>
        </authorList>
    </citation>
    <scope>NUCLEOTIDE SEQUENCE [LARGE SCALE GENOMIC DNA]</scope>
    <source>
        <strain evidence="4 5">ATCC 12442</strain>
    </source>
</reference>
<dbReference type="GeneID" id="63806315"/>
<protein>
    <submittedName>
        <fullName evidence="4">AAR2-domain-containing protein</fullName>
    </submittedName>
</protein>
<dbReference type="EMBL" id="MCFD01000003">
    <property type="protein sequence ID" value="ORX71908.1"/>
    <property type="molecule type" value="Genomic_DNA"/>
</dbReference>
<dbReference type="Proteomes" id="UP000193922">
    <property type="component" value="Unassembled WGS sequence"/>
</dbReference>
<dbReference type="Gene3D" id="2.60.34.20">
    <property type="match status" value="1"/>
</dbReference>
<name>A0A1Y1WF05_9FUNG</name>
<dbReference type="RefSeq" id="XP_040745332.1">
    <property type="nucleotide sequence ID" value="XM_040889667.1"/>
</dbReference>
<feature type="domain" description="AAR2 N-terminal" evidence="3">
    <location>
        <begin position="13"/>
        <end position="146"/>
    </location>
</feature>
<evidence type="ECO:0000313" key="5">
    <source>
        <dbReference type="Proteomes" id="UP000193922"/>
    </source>
</evidence>
<comment type="similarity">
    <text evidence="1">Belongs to the AAR2 family.</text>
</comment>
<dbReference type="Pfam" id="PF20981">
    <property type="entry name" value="AAR2_1st"/>
    <property type="match status" value="1"/>
</dbReference>
<dbReference type="CDD" id="cd13778">
    <property type="entry name" value="Aar2_C"/>
    <property type="match status" value="1"/>
</dbReference>
<dbReference type="AlphaFoldDB" id="A0A1Y1WF05"/>
<dbReference type="InterPro" id="IPR007946">
    <property type="entry name" value="AAR2"/>
</dbReference>
<organism evidence="4 5">
    <name type="scientific">Linderina pennispora</name>
    <dbReference type="NCBI Taxonomy" id="61395"/>
    <lineage>
        <taxon>Eukaryota</taxon>
        <taxon>Fungi</taxon>
        <taxon>Fungi incertae sedis</taxon>
        <taxon>Zoopagomycota</taxon>
        <taxon>Kickxellomycotina</taxon>
        <taxon>Kickxellomycetes</taxon>
        <taxon>Kickxellales</taxon>
        <taxon>Kickxellaceae</taxon>
        <taxon>Linderina</taxon>
    </lineage>
</organism>
<proteinExistence type="inferred from homology"/>
<dbReference type="GO" id="GO:0000244">
    <property type="term" value="P:spliceosomal tri-snRNP complex assembly"/>
    <property type="evidence" value="ECO:0007669"/>
    <property type="project" value="TreeGrafter"/>
</dbReference>
<dbReference type="Gene3D" id="1.25.40.550">
    <property type="entry name" value="Aar2, C-terminal domain-like"/>
    <property type="match status" value="1"/>
</dbReference>
<dbReference type="Pfam" id="PF05282">
    <property type="entry name" value="AAR2"/>
    <property type="match status" value="1"/>
</dbReference>
<evidence type="ECO:0000256" key="1">
    <source>
        <dbReference type="ARBA" id="ARBA00006281"/>
    </source>
</evidence>
<dbReference type="FunFam" id="2.60.34.20:FF:000001">
    <property type="entry name" value="protein AAR2 homolog"/>
    <property type="match status" value="1"/>
</dbReference>
<keyword evidence="5" id="KW-1185">Reference proteome</keyword>
<evidence type="ECO:0000313" key="4">
    <source>
        <dbReference type="EMBL" id="ORX71908.1"/>
    </source>
</evidence>